<dbReference type="GO" id="GO:0003735">
    <property type="term" value="F:structural constituent of ribosome"/>
    <property type="evidence" value="ECO:0007669"/>
    <property type="project" value="InterPro"/>
</dbReference>
<dbReference type="HOGENOM" id="CLU_159258_3_2_0"/>
<name>I0IAT2_PHYMF</name>
<gene>
    <name evidence="5 8" type="primary">rpsU</name>
    <name evidence="8" type="ordered locus">PSMK_02110</name>
</gene>
<dbReference type="KEGG" id="phm:PSMK_02110"/>
<dbReference type="OrthoDB" id="9799244at2"/>
<keyword evidence="3 5" id="KW-0687">Ribonucleoprotein</keyword>
<accession>I0IAT2</accession>
<comment type="similarity">
    <text evidence="1 5 6">Belongs to the bacterial ribosomal protein bS21 family.</text>
</comment>
<dbReference type="PRINTS" id="PR00976">
    <property type="entry name" value="RIBOSOMALS21"/>
</dbReference>
<dbReference type="Pfam" id="PF01165">
    <property type="entry name" value="Ribosomal_S21"/>
    <property type="match status" value="1"/>
</dbReference>
<dbReference type="GO" id="GO:0006412">
    <property type="term" value="P:translation"/>
    <property type="evidence" value="ECO:0007669"/>
    <property type="project" value="UniProtKB-UniRule"/>
</dbReference>
<dbReference type="GO" id="GO:1990904">
    <property type="term" value="C:ribonucleoprotein complex"/>
    <property type="evidence" value="ECO:0007669"/>
    <property type="project" value="UniProtKB-KW"/>
</dbReference>
<evidence type="ECO:0000256" key="2">
    <source>
        <dbReference type="ARBA" id="ARBA00022980"/>
    </source>
</evidence>
<dbReference type="Gene3D" id="1.20.5.1150">
    <property type="entry name" value="Ribosomal protein S8"/>
    <property type="match status" value="1"/>
</dbReference>
<dbReference type="Proteomes" id="UP000007881">
    <property type="component" value="Chromosome"/>
</dbReference>
<evidence type="ECO:0000256" key="4">
    <source>
        <dbReference type="ARBA" id="ARBA00035135"/>
    </source>
</evidence>
<dbReference type="GO" id="GO:0005840">
    <property type="term" value="C:ribosome"/>
    <property type="evidence" value="ECO:0007669"/>
    <property type="project" value="UniProtKB-KW"/>
</dbReference>
<sequence length="61" mass="7232">MPIRIKARNGESAEQMLRRFKKLCEKEGLTKDVKKRAFYEKPSEIKQRNARRTRPASSPRD</sequence>
<evidence type="ECO:0000256" key="7">
    <source>
        <dbReference type="SAM" id="MobiDB-lite"/>
    </source>
</evidence>
<dbReference type="NCBIfam" id="TIGR00030">
    <property type="entry name" value="S21p"/>
    <property type="match status" value="1"/>
</dbReference>
<organism evidence="8 9">
    <name type="scientific">Phycisphaera mikurensis (strain NBRC 102666 / KCTC 22515 / FYK2301M01)</name>
    <dbReference type="NCBI Taxonomy" id="1142394"/>
    <lineage>
        <taxon>Bacteria</taxon>
        <taxon>Pseudomonadati</taxon>
        <taxon>Planctomycetota</taxon>
        <taxon>Phycisphaerae</taxon>
        <taxon>Phycisphaerales</taxon>
        <taxon>Phycisphaeraceae</taxon>
        <taxon>Phycisphaera</taxon>
    </lineage>
</organism>
<dbReference type="HAMAP" id="MF_00358">
    <property type="entry name" value="Ribosomal_bS21"/>
    <property type="match status" value="1"/>
</dbReference>
<dbReference type="PATRIC" id="fig|1142394.8.peg.214"/>
<dbReference type="AlphaFoldDB" id="I0IAT2"/>
<proteinExistence type="inferred from homology"/>
<dbReference type="EMBL" id="AP012338">
    <property type="protein sequence ID" value="BAM02370.1"/>
    <property type="molecule type" value="Genomic_DNA"/>
</dbReference>
<evidence type="ECO:0000256" key="6">
    <source>
        <dbReference type="RuleBase" id="RU000667"/>
    </source>
</evidence>
<dbReference type="InterPro" id="IPR001911">
    <property type="entry name" value="Ribosomal_bS21"/>
</dbReference>
<evidence type="ECO:0000313" key="8">
    <source>
        <dbReference type="EMBL" id="BAM02370.1"/>
    </source>
</evidence>
<evidence type="ECO:0000256" key="5">
    <source>
        <dbReference type="HAMAP-Rule" id="MF_00358"/>
    </source>
</evidence>
<keyword evidence="2 5" id="KW-0689">Ribosomal protein</keyword>
<feature type="region of interest" description="Disordered" evidence="7">
    <location>
        <begin position="40"/>
        <end position="61"/>
    </location>
</feature>
<dbReference type="InterPro" id="IPR038380">
    <property type="entry name" value="Ribosomal_bS21_sf"/>
</dbReference>
<reference evidence="8 9" key="1">
    <citation type="submission" date="2012-02" db="EMBL/GenBank/DDBJ databases">
        <title>Complete genome sequence of Phycisphaera mikurensis NBRC 102666.</title>
        <authorList>
            <person name="Ankai A."/>
            <person name="Hosoyama A."/>
            <person name="Terui Y."/>
            <person name="Sekine M."/>
            <person name="Fukai R."/>
            <person name="Kato Y."/>
            <person name="Nakamura S."/>
            <person name="Yamada-Narita S."/>
            <person name="Kawakoshi A."/>
            <person name="Fukunaga Y."/>
            <person name="Yamazaki S."/>
            <person name="Fujita N."/>
        </authorList>
    </citation>
    <scope>NUCLEOTIDE SEQUENCE [LARGE SCALE GENOMIC DNA]</scope>
    <source>
        <strain evidence="9">NBRC 102666 / KCTC 22515 / FYK2301M01</strain>
    </source>
</reference>
<dbReference type="RefSeq" id="WP_014435590.1">
    <property type="nucleotide sequence ID" value="NC_017080.1"/>
</dbReference>
<evidence type="ECO:0000256" key="1">
    <source>
        <dbReference type="ARBA" id="ARBA00006640"/>
    </source>
</evidence>
<dbReference type="STRING" id="1142394.PSMK_02110"/>
<evidence type="ECO:0000256" key="3">
    <source>
        <dbReference type="ARBA" id="ARBA00023274"/>
    </source>
</evidence>
<evidence type="ECO:0000313" key="9">
    <source>
        <dbReference type="Proteomes" id="UP000007881"/>
    </source>
</evidence>
<keyword evidence="9" id="KW-1185">Reference proteome</keyword>
<protein>
    <recommendedName>
        <fullName evidence="4 5">Small ribosomal subunit protein bS21</fullName>
    </recommendedName>
</protein>